<name>A0A967KC90_9PROT</name>
<organism evidence="1 2">
    <name type="scientific">Pelagibius litoralis</name>
    <dbReference type="NCBI Taxonomy" id="374515"/>
    <lineage>
        <taxon>Bacteria</taxon>
        <taxon>Pseudomonadati</taxon>
        <taxon>Pseudomonadota</taxon>
        <taxon>Alphaproteobacteria</taxon>
        <taxon>Rhodospirillales</taxon>
        <taxon>Rhodovibrionaceae</taxon>
        <taxon>Pelagibius</taxon>
    </lineage>
</organism>
<evidence type="ECO:0000313" key="2">
    <source>
        <dbReference type="Proteomes" id="UP000761264"/>
    </source>
</evidence>
<dbReference type="AlphaFoldDB" id="A0A967KC90"/>
<dbReference type="RefSeq" id="WP_167227670.1">
    <property type="nucleotide sequence ID" value="NZ_JAAQPH010000016.1"/>
</dbReference>
<gene>
    <name evidence="1" type="ORF">HBA54_19245</name>
</gene>
<comment type="caution">
    <text evidence="1">The sequence shown here is derived from an EMBL/GenBank/DDBJ whole genome shotgun (WGS) entry which is preliminary data.</text>
</comment>
<protein>
    <submittedName>
        <fullName evidence="1">Uncharacterized protein</fullName>
    </submittedName>
</protein>
<proteinExistence type="predicted"/>
<dbReference type="Proteomes" id="UP000761264">
    <property type="component" value="Unassembled WGS sequence"/>
</dbReference>
<evidence type="ECO:0000313" key="1">
    <source>
        <dbReference type="EMBL" id="NIA70739.1"/>
    </source>
</evidence>
<accession>A0A967KC90</accession>
<dbReference type="EMBL" id="JAAQPH010000016">
    <property type="protein sequence ID" value="NIA70739.1"/>
    <property type="molecule type" value="Genomic_DNA"/>
</dbReference>
<keyword evidence="2" id="KW-1185">Reference proteome</keyword>
<reference evidence="1" key="1">
    <citation type="submission" date="2020-03" db="EMBL/GenBank/DDBJ databases">
        <title>Genome of Pelagibius litoralis DSM 21314T.</title>
        <authorList>
            <person name="Wang G."/>
        </authorList>
    </citation>
    <scope>NUCLEOTIDE SEQUENCE</scope>
    <source>
        <strain evidence="1">DSM 21314</strain>
    </source>
</reference>
<sequence length="212" mass="24551">MRIKPILFSEPMVRAILDSRKSQTRRVLKTQPESHLRFSVLHDDVAIFRTHGGMRQDVKVPYAPGDRLWVRETHSIVPKTAYWHDGSIPHQENGDNWAVYREGWERSAPTWKPSIHMTRWASRLTLEVTAVKVERVQDINEADGRAEGVEHFGIGWRAFKGEPPVLHARYAFQDLWNSLNAKRGYGWDVNPWVVAITFKAHHCNIDAMEPQP</sequence>